<dbReference type="Proteomes" id="UP000441208">
    <property type="component" value="Unassembled WGS sequence"/>
</dbReference>
<accession>A0A6A4A0V8</accession>
<evidence type="ECO:0000313" key="3">
    <source>
        <dbReference type="EMBL" id="KAE9323022.1"/>
    </source>
</evidence>
<dbReference type="AlphaFoldDB" id="A0A6A4A0V8"/>
<sequence length="72" mass="7798">MLHLPDSLLRHVVAVLRKVYEGTCHIPRRAGLCMKPFVVAARADQGSDRLLVLEQELSVGADESVRGGCGSL</sequence>
<dbReference type="EMBL" id="QXFZ01000255">
    <property type="protein sequence ID" value="KAE9124485.1"/>
    <property type="molecule type" value="Genomic_DNA"/>
</dbReference>
<dbReference type="Proteomes" id="UP000440367">
    <property type="component" value="Unassembled WGS sequence"/>
</dbReference>
<evidence type="ECO:0000313" key="5">
    <source>
        <dbReference type="Proteomes" id="UP000440367"/>
    </source>
</evidence>
<organism evidence="2 5">
    <name type="scientific">Phytophthora fragariae</name>
    <dbReference type="NCBI Taxonomy" id="53985"/>
    <lineage>
        <taxon>Eukaryota</taxon>
        <taxon>Sar</taxon>
        <taxon>Stramenopiles</taxon>
        <taxon>Oomycota</taxon>
        <taxon>Peronosporomycetes</taxon>
        <taxon>Peronosporales</taxon>
        <taxon>Peronosporaceae</taxon>
        <taxon>Phytophthora</taxon>
    </lineage>
</organism>
<dbReference type="EMBL" id="QXGD01000305">
    <property type="protein sequence ID" value="KAE9244023.1"/>
    <property type="molecule type" value="Genomic_DNA"/>
</dbReference>
<dbReference type="Proteomes" id="UP000437068">
    <property type="component" value="Unassembled WGS sequence"/>
</dbReference>
<evidence type="ECO:0000313" key="1">
    <source>
        <dbReference type="EMBL" id="KAE9124485.1"/>
    </source>
</evidence>
<protein>
    <submittedName>
        <fullName evidence="2">Uncharacterized protein</fullName>
    </submittedName>
</protein>
<gene>
    <name evidence="3" type="ORF">PF001_g4122</name>
    <name evidence="2" type="ORF">PF002_g7994</name>
    <name evidence="1" type="ORF">PF007_g6707</name>
</gene>
<evidence type="ECO:0000313" key="2">
    <source>
        <dbReference type="EMBL" id="KAE9244023.1"/>
    </source>
</evidence>
<name>A0A6A4A0V8_9STRA</name>
<evidence type="ECO:0000313" key="4">
    <source>
        <dbReference type="Proteomes" id="UP000437068"/>
    </source>
</evidence>
<reference evidence="4 5" key="1">
    <citation type="submission" date="2018-08" db="EMBL/GenBank/DDBJ databases">
        <title>Genomic investigation of the strawberry pathogen Phytophthora fragariae indicates pathogenicity is determined by transcriptional variation in three key races.</title>
        <authorList>
            <person name="Adams T.M."/>
            <person name="Armitage A.D."/>
            <person name="Sobczyk M.K."/>
            <person name="Bates H.J."/>
            <person name="Dunwell J.M."/>
            <person name="Nellist C.F."/>
            <person name="Harrison R.J."/>
        </authorList>
    </citation>
    <scope>NUCLEOTIDE SEQUENCE [LARGE SCALE GENOMIC DNA]</scope>
    <source>
        <strain evidence="3 4">A4</strain>
        <strain evidence="2 5">BC-1</strain>
        <strain evidence="1 6">NOV-71</strain>
    </source>
</reference>
<comment type="caution">
    <text evidence="2">The sequence shown here is derived from an EMBL/GenBank/DDBJ whole genome shotgun (WGS) entry which is preliminary data.</text>
</comment>
<evidence type="ECO:0000313" key="6">
    <source>
        <dbReference type="Proteomes" id="UP000441208"/>
    </source>
</evidence>
<proteinExistence type="predicted"/>
<dbReference type="EMBL" id="QXGE01000137">
    <property type="protein sequence ID" value="KAE9323022.1"/>
    <property type="molecule type" value="Genomic_DNA"/>
</dbReference>